<dbReference type="RefSeq" id="WP_086335515.1">
    <property type="nucleotide sequence ID" value="NZ_NGMS01000004.1"/>
</dbReference>
<dbReference type="EMBL" id="NGMS01000007">
    <property type="protein sequence ID" value="OTP19983.1"/>
    <property type="molecule type" value="Genomic_DNA"/>
</dbReference>
<dbReference type="Pfam" id="PF13731">
    <property type="entry name" value="WxL"/>
    <property type="match status" value="1"/>
</dbReference>
<evidence type="ECO:0000313" key="3">
    <source>
        <dbReference type="EMBL" id="OTP19983.1"/>
    </source>
</evidence>
<feature type="compositionally biased region" description="Basic and acidic residues" evidence="1">
    <location>
        <begin position="45"/>
        <end position="60"/>
    </location>
</feature>
<evidence type="ECO:0000259" key="2">
    <source>
        <dbReference type="Pfam" id="PF13731"/>
    </source>
</evidence>
<name>A0A242KUV1_ENTMU</name>
<dbReference type="EMBL" id="NGMS01000004">
    <property type="protein sequence ID" value="OTP24818.1"/>
    <property type="molecule type" value="Genomic_DNA"/>
</dbReference>
<organism evidence="4 5">
    <name type="scientific">Enterococcus mundtii</name>
    <dbReference type="NCBI Taxonomy" id="53346"/>
    <lineage>
        <taxon>Bacteria</taxon>
        <taxon>Bacillati</taxon>
        <taxon>Bacillota</taxon>
        <taxon>Bacilli</taxon>
        <taxon>Lactobacillales</taxon>
        <taxon>Enterococcaceae</taxon>
        <taxon>Enterococcus</taxon>
    </lineage>
</organism>
<dbReference type="Proteomes" id="UP000195024">
    <property type="component" value="Unassembled WGS sequence"/>
</dbReference>
<dbReference type="AlphaFoldDB" id="A0A242KUV1"/>
<accession>A0A242KUV1</accession>
<comment type="caution">
    <text evidence="4">The sequence shown here is derived from an EMBL/GenBank/DDBJ whole genome shotgun (WGS) entry which is preliminary data.</text>
</comment>
<evidence type="ECO:0000313" key="4">
    <source>
        <dbReference type="EMBL" id="OTP24818.1"/>
    </source>
</evidence>
<gene>
    <name evidence="4" type="ORF">A5802_002973</name>
    <name evidence="3" type="ORF">A5802_003211</name>
</gene>
<evidence type="ECO:0000256" key="1">
    <source>
        <dbReference type="SAM" id="MobiDB-lite"/>
    </source>
</evidence>
<reference evidence="4 5" key="1">
    <citation type="submission" date="2017-05" db="EMBL/GenBank/DDBJ databases">
        <title>The Genome Sequence of Enterococcus mundtii 6B1_DIV0119.</title>
        <authorList>
            <consortium name="The Broad Institute Genomics Platform"/>
            <consortium name="The Broad Institute Genomic Center for Infectious Diseases"/>
            <person name="Earl A."/>
            <person name="Manson A."/>
            <person name="Schwartman J."/>
            <person name="Gilmore M."/>
            <person name="Abouelleil A."/>
            <person name="Cao P."/>
            <person name="Chapman S."/>
            <person name="Cusick C."/>
            <person name="Shea T."/>
            <person name="Young S."/>
            <person name="Neafsey D."/>
            <person name="Nusbaum C."/>
            <person name="Birren B."/>
        </authorList>
    </citation>
    <scope>NUCLEOTIDE SEQUENCE [LARGE SCALE GENOMIC DNA]</scope>
    <source>
        <strain evidence="4 5">6B1_DIV0119</strain>
    </source>
</reference>
<sequence>MKKIVMMGTVLMGTVLGGEIVRAVDYESATKATSNGQIVVLENDDNNHIPDPEDPDKPVEPEVPVNPNPGQLKINYVSDFDFGNQKNTSQAVSINAELDTLFDANGEELHRVPFIATEDLRGTERTGWELRVSQPTNFMDSNGNELAGATISLNNLHYTNEINTPTVTNGELVINQEEQTIVRADKTQGMGAWSLALGKANNEGKTDGVTLNIPANTTKNNTTYKTSIVWELIAEPTN</sequence>
<evidence type="ECO:0000313" key="5">
    <source>
        <dbReference type="Proteomes" id="UP000195024"/>
    </source>
</evidence>
<proteinExistence type="predicted"/>
<feature type="domain" description="WxL" evidence="2">
    <location>
        <begin position="29"/>
        <end position="236"/>
    </location>
</feature>
<protein>
    <recommendedName>
        <fullName evidence="2">WxL domain-containing protein</fullName>
    </recommendedName>
</protein>
<feature type="region of interest" description="Disordered" evidence="1">
    <location>
        <begin position="43"/>
        <end position="69"/>
    </location>
</feature>
<dbReference type="InterPro" id="IPR027994">
    <property type="entry name" value="WxL_dom"/>
</dbReference>